<protein>
    <submittedName>
        <fullName evidence="1">Uncharacterized protein</fullName>
    </submittedName>
</protein>
<evidence type="ECO:0000313" key="2">
    <source>
        <dbReference type="Proteomes" id="UP000018951"/>
    </source>
</evidence>
<name>W2V1U2_9RICK</name>
<evidence type="ECO:0000313" key="1">
    <source>
        <dbReference type="EMBL" id="ETO91418.1"/>
    </source>
</evidence>
<gene>
    <name evidence="1" type="ORF">P857_333</name>
</gene>
<dbReference type="EMBL" id="AXCJ01000005">
    <property type="protein sequence ID" value="ETO91418.1"/>
    <property type="molecule type" value="Genomic_DNA"/>
</dbReference>
<organism evidence="1 2">
    <name type="scientific">Candidatus Xenolissoclinum pacificiensis L6</name>
    <dbReference type="NCBI Taxonomy" id="1401685"/>
    <lineage>
        <taxon>Bacteria</taxon>
        <taxon>Pseudomonadati</taxon>
        <taxon>Pseudomonadota</taxon>
        <taxon>Alphaproteobacteria</taxon>
        <taxon>Rickettsiales</taxon>
        <taxon>Anaplasmataceae</taxon>
        <taxon>Candidatus Xenolissoclinum</taxon>
    </lineage>
</organism>
<dbReference type="Proteomes" id="UP000018951">
    <property type="component" value="Unassembled WGS sequence"/>
</dbReference>
<sequence length="39" mass="4699">MINAPTCRVLQQLLIIIFTLKDKYIQNMFFNINHHHNTN</sequence>
<dbReference type="AlphaFoldDB" id="W2V1U2"/>
<proteinExistence type="predicted"/>
<comment type="caution">
    <text evidence="1">The sequence shown here is derived from an EMBL/GenBank/DDBJ whole genome shotgun (WGS) entry which is preliminary data.</text>
</comment>
<accession>W2V1U2</accession>
<reference evidence="1 2" key="1">
    <citation type="journal article" date="2013" name="PLoS ONE">
        <title>Bacterial endosymbiosis in a chordate host: long-term co-evolution and conservation of secondary metabolism.</title>
        <authorList>
            <person name="Kwan J.C."/>
            <person name="Schmidt E.W."/>
        </authorList>
    </citation>
    <scope>NUCLEOTIDE SEQUENCE [LARGE SCALE GENOMIC DNA]</scope>
    <source>
        <strain evidence="2">L6</strain>
    </source>
</reference>
<keyword evidence="2" id="KW-1185">Reference proteome</keyword>